<evidence type="ECO:0000313" key="3">
    <source>
        <dbReference type="EMBL" id="MBM3331720.1"/>
    </source>
</evidence>
<dbReference type="SUPFAM" id="SSF55594">
    <property type="entry name" value="HPr-like"/>
    <property type="match status" value="1"/>
</dbReference>
<evidence type="ECO:0000259" key="2">
    <source>
        <dbReference type="PROSITE" id="PS51350"/>
    </source>
</evidence>
<dbReference type="Gene3D" id="3.30.1340.10">
    <property type="entry name" value="HPr-like"/>
    <property type="match status" value="1"/>
</dbReference>
<dbReference type="EMBL" id="VGIR01000041">
    <property type="protein sequence ID" value="MBM3331720.1"/>
    <property type="molecule type" value="Genomic_DNA"/>
</dbReference>
<feature type="region of interest" description="Disordered" evidence="1">
    <location>
        <begin position="130"/>
        <end position="159"/>
    </location>
</feature>
<evidence type="ECO:0000256" key="1">
    <source>
        <dbReference type="SAM" id="MobiDB-lite"/>
    </source>
</evidence>
<dbReference type="PROSITE" id="PS51350">
    <property type="entry name" value="PTS_HPR_DOM"/>
    <property type="match status" value="1"/>
</dbReference>
<accession>A0A937XIJ9</accession>
<feature type="compositionally biased region" description="Basic residues" evidence="1">
    <location>
        <begin position="148"/>
        <end position="159"/>
    </location>
</feature>
<feature type="domain" description="HPr" evidence="2">
    <location>
        <begin position="1"/>
        <end position="90"/>
    </location>
</feature>
<comment type="caution">
    <text evidence="3">The sequence shown here is derived from an EMBL/GenBank/DDBJ whole genome shotgun (WGS) entry which is preliminary data.</text>
</comment>
<gene>
    <name evidence="3" type="ORF">FJY68_07720</name>
</gene>
<organism evidence="3 4">
    <name type="scientific">candidate division WOR-3 bacterium</name>
    <dbReference type="NCBI Taxonomy" id="2052148"/>
    <lineage>
        <taxon>Bacteria</taxon>
        <taxon>Bacteria division WOR-3</taxon>
    </lineage>
</organism>
<dbReference type="Pfam" id="PF00381">
    <property type="entry name" value="PTS-HPr"/>
    <property type="match status" value="1"/>
</dbReference>
<dbReference type="AlphaFoldDB" id="A0A937XIJ9"/>
<protein>
    <submittedName>
        <fullName evidence="3">HPr family phosphocarrier protein</fullName>
    </submittedName>
</protein>
<evidence type="ECO:0000313" key="4">
    <source>
        <dbReference type="Proteomes" id="UP000779900"/>
    </source>
</evidence>
<name>A0A937XIJ9_UNCW3</name>
<dbReference type="PRINTS" id="PR00107">
    <property type="entry name" value="PHOSPHOCPHPR"/>
</dbReference>
<sequence>MTRVAVAVEGWSAEAAIAFALAARRFASGVTLSTSGETANGKDDIEVMTLGPEPGEEVVLVVDGTDEKEAFDSLLAKLLSVIERSEHAHRIVLGQGMAGRRTSRTDHVQPTSRRVCEREVVVLDTIEEVAPARAHRKKHANGPQAQKSTRKSKPRKRKK</sequence>
<reference evidence="3" key="1">
    <citation type="submission" date="2019-03" db="EMBL/GenBank/DDBJ databases">
        <title>Lake Tanganyika Metagenome-Assembled Genomes (MAGs).</title>
        <authorList>
            <person name="Tran P."/>
        </authorList>
    </citation>
    <scope>NUCLEOTIDE SEQUENCE</scope>
    <source>
        <strain evidence="3">K_DeepCast_150m_m2_040</strain>
    </source>
</reference>
<dbReference type="Proteomes" id="UP000779900">
    <property type="component" value="Unassembled WGS sequence"/>
</dbReference>
<proteinExistence type="predicted"/>
<dbReference type="InterPro" id="IPR035895">
    <property type="entry name" value="HPr-like_sf"/>
</dbReference>
<dbReference type="InterPro" id="IPR000032">
    <property type="entry name" value="HPr-like"/>
</dbReference>